<protein>
    <submittedName>
        <fullName evidence="1">Uncharacterized protein</fullName>
    </submittedName>
</protein>
<proteinExistence type="predicted"/>
<evidence type="ECO:0000313" key="2">
    <source>
        <dbReference type="Proteomes" id="UP001054837"/>
    </source>
</evidence>
<reference evidence="1 2" key="1">
    <citation type="submission" date="2021-06" db="EMBL/GenBank/DDBJ databases">
        <title>Caerostris darwini draft genome.</title>
        <authorList>
            <person name="Kono N."/>
            <person name="Arakawa K."/>
        </authorList>
    </citation>
    <scope>NUCLEOTIDE SEQUENCE [LARGE SCALE GENOMIC DNA]</scope>
</reference>
<organism evidence="1 2">
    <name type="scientific">Caerostris darwini</name>
    <dbReference type="NCBI Taxonomy" id="1538125"/>
    <lineage>
        <taxon>Eukaryota</taxon>
        <taxon>Metazoa</taxon>
        <taxon>Ecdysozoa</taxon>
        <taxon>Arthropoda</taxon>
        <taxon>Chelicerata</taxon>
        <taxon>Arachnida</taxon>
        <taxon>Araneae</taxon>
        <taxon>Araneomorphae</taxon>
        <taxon>Entelegynae</taxon>
        <taxon>Araneoidea</taxon>
        <taxon>Araneidae</taxon>
        <taxon>Caerostris</taxon>
    </lineage>
</organism>
<dbReference type="EMBL" id="BPLQ01000392">
    <property type="protein sequence ID" value="GIX70717.1"/>
    <property type="molecule type" value="Genomic_DNA"/>
</dbReference>
<keyword evidence="2" id="KW-1185">Reference proteome</keyword>
<evidence type="ECO:0000313" key="1">
    <source>
        <dbReference type="EMBL" id="GIX70717.1"/>
    </source>
</evidence>
<comment type="caution">
    <text evidence="1">The sequence shown here is derived from an EMBL/GenBank/DDBJ whole genome shotgun (WGS) entry which is preliminary data.</text>
</comment>
<dbReference type="Proteomes" id="UP001054837">
    <property type="component" value="Unassembled WGS sequence"/>
</dbReference>
<accession>A0AAV4ME61</accession>
<name>A0AAV4ME61_9ARAC</name>
<dbReference type="AlphaFoldDB" id="A0AAV4ME61"/>
<gene>
    <name evidence="1" type="ORF">CDAR_172301</name>
</gene>
<sequence length="102" mass="11768">MGVSRADRKPIHFLNPGETITSEKYYLEIDKIHQKPQHLCSVLVNRKGFNSSANSRQHVSQMTAEFQRHAVSMKLNELEYEIVTPPANLQTSHRLTVTFSRF</sequence>